<dbReference type="GO" id="GO:0051213">
    <property type="term" value="F:dioxygenase activity"/>
    <property type="evidence" value="ECO:0007669"/>
    <property type="project" value="UniProtKB-KW"/>
</dbReference>
<dbReference type="EMBL" id="JAUOPU010000030">
    <property type="protein sequence ID" value="MDO6544734.1"/>
    <property type="molecule type" value="Genomic_DNA"/>
</dbReference>
<reference evidence="3 4" key="1">
    <citation type="journal article" date="2016" name="Antonie Van Leeuwenhoek">
        <title>Photobacterium sanguinicancri sp. nov. isolated from marine animals.</title>
        <authorList>
            <person name="Gomez-Gil B."/>
            <person name="Roque A."/>
            <person name="Rotllant G."/>
            <person name="Romalde J.L."/>
            <person name="Doce A."/>
            <person name="Eggermont M."/>
            <person name="Defoirdt T."/>
        </authorList>
    </citation>
    <scope>NUCLEOTIDE SEQUENCE [LARGE SCALE GENOMIC DNA]</scope>
    <source>
        <strain evidence="3 4">CAIM 1827</strain>
    </source>
</reference>
<keyword evidence="4" id="KW-1185">Reference proteome</keyword>
<protein>
    <submittedName>
        <fullName evidence="3">Cysteine dioxygenase</fullName>
    </submittedName>
    <submittedName>
        <fullName evidence="2">SufE family protein</fullName>
    </submittedName>
</protein>
<comment type="caution">
    <text evidence="2">The sequence shown here is derived from an EMBL/GenBank/DDBJ whole genome shotgun (WGS) entry which is preliminary data.</text>
</comment>
<evidence type="ECO:0000313" key="2">
    <source>
        <dbReference type="EMBL" id="MDO6544734.1"/>
    </source>
</evidence>
<gene>
    <name evidence="3" type="ORF">ASV53_14830</name>
    <name evidence="2" type="ORF">Q4568_19540</name>
</gene>
<dbReference type="Proteomes" id="UP000215999">
    <property type="component" value="Unassembled WGS sequence"/>
</dbReference>
<dbReference type="PANTHER" id="PTHR43597:SF3">
    <property type="entry name" value="CYSTEINE DESULFURATION PROTEIN SUFE"/>
    <property type="match status" value="1"/>
</dbReference>
<evidence type="ECO:0000313" key="5">
    <source>
        <dbReference type="Proteomes" id="UP001170624"/>
    </source>
</evidence>
<keyword evidence="3" id="KW-0223">Dioxygenase</keyword>
<sequence>MTPEKIVGNFNRCCDWEERYLYLIELGERLPSYPDSKMTAKHLIKGCQSKVWLDLRYDSKSGVLNFLATSDAAIVRGLLALLRIAYHGKLPHEVLLFDIQAWFEALDLKSHLTPGRTQGLEAIVKQVQTRMAD</sequence>
<organism evidence="2 5">
    <name type="scientific">Photobacterium sanguinicancri</name>
    <dbReference type="NCBI Taxonomy" id="875932"/>
    <lineage>
        <taxon>Bacteria</taxon>
        <taxon>Pseudomonadati</taxon>
        <taxon>Pseudomonadota</taxon>
        <taxon>Gammaproteobacteria</taxon>
        <taxon>Vibrionales</taxon>
        <taxon>Vibrionaceae</taxon>
        <taxon>Photobacterium</taxon>
    </lineage>
</organism>
<proteinExistence type="predicted"/>
<dbReference type="RefSeq" id="WP_062687778.1">
    <property type="nucleotide sequence ID" value="NZ_AP024851.1"/>
</dbReference>
<dbReference type="Gene3D" id="3.90.1010.10">
    <property type="match status" value="1"/>
</dbReference>
<reference evidence="3" key="2">
    <citation type="submission" date="2017-07" db="EMBL/GenBank/DDBJ databases">
        <authorList>
            <person name="Gomez-Gil B."/>
            <person name="Enciso-Ibarra K."/>
        </authorList>
    </citation>
    <scope>NUCLEOTIDE SEQUENCE</scope>
    <source>
        <strain evidence="3">CAIM 1827</strain>
    </source>
</reference>
<reference evidence="2" key="3">
    <citation type="submission" date="2023-07" db="EMBL/GenBank/DDBJ databases">
        <title>Genome content predicts the carbon catabolic preferences of heterotrophic bacteria.</title>
        <authorList>
            <person name="Gralka M."/>
        </authorList>
    </citation>
    <scope>NUCLEOTIDE SEQUENCE</scope>
    <source>
        <strain evidence="2">G2M05</strain>
    </source>
</reference>
<name>A0AAW7Y8T8_9GAMM</name>
<keyword evidence="3" id="KW-0560">Oxidoreductase</keyword>
<dbReference type="PANTHER" id="PTHR43597">
    <property type="entry name" value="SULFUR ACCEPTOR PROTEIN CSDE"/>
    <property type="match status" value="1"/>
</dbReference>
<feature type="domain" description="Fe-S metabolism associated" evidence="1">
    <location>
        <begin position="9"/>
        <end position="129"/>
    </location>
</feature>
<dbReference type="Pfam" id="PF02657">
    <property type="entry name" value="SufE"/>
    <property type="match status" value="1"/>
</dbReference>
<dbReference type="AlphaFoldDB" id="A0AAW7Y8T8"/>
<evidence type="ECO:0000313" key="4">
    <source>
        <dbReference type="Proteomes" id="UP000215999"/>
    </source>
</evidence>
<evidence type="ECO:0000313" key="3">
    <source>
        <dbReference type="EMBL" id="OZS43133.1"/>
    </source>
</evidence>
<accession>A0AAW7Y8T8</accession>
<dbReference type="SUPFAM" id="SSF82649">
    <property type="entry name" value="SufE/NifU"/>
    <property type="match status" value="1"/>
</dbReference>
<dbReference type="Proteomes" id="UP001170624">
    <property type="component" value="Unassembled WGS sequence"/>
</dbReference>
<evidence type="ECO:0000259" key="1">
    <source>
        <dbReference type="Pfam" id="PF02657"/>
    </source>
</evidence>
<dbReference type="EMBL" id="NOIF01000099">
    <property type="protein sequence ID" value="OZS43133.1"/>
    <property type="molecule type" value="Genomic_DNA"/>
</dbReference>
<dbReference type="InterPro" id="IPR003808">
    <property type="entry name" value="Fe-S_metab-assoc_dom"/>
</dbReference>